<dbReference type="Pfam" id="PF07690">
    <property type="entry name" value="MFS_1"/>
    <property type="match status" value="1"/>
</dbReference>
<evidence type="ECO:0000259" key="7">
    <source>
        <dbReference type="PROSITE" id="PS50850"/>
    </source>
</evidence>
<evidence type="ECO:0000256" key="5">
    <source>
        <dbReference type="ARBA" id="ARBA00023136"/>
    </source>
</evidence>
<keyword evidence="9" id="KW-1185">Reference proteome</keyword>
<proteinExistence type="predicted"/>
<feature type="transmembrane region" description="Helical" evidence="6">
    <location>
        <begin position="60"/>
        <end position="80"/>
    </location>
</feature>
<gene>
    <name evidence="8" type="ORF">NUU61_007074</name>
</gene>
<organism evidence="8 9">
    <name type="scientific">Penicillium alfredii</name>
    <dbReference type="NCBI Taxonomy" id="1506179"/>
    <lineage>
        <taxon>Eukaryota</taxon>
        <taxon>Fungi</taxon>
        <taxon>Dikarya</taxon>
        <taxon>Ascomycota</taxon>
        <taxon>Pezizomycotina</taxon>
        <taxon>Eurotiomycetes</taxon>
        <taxon>Eurotiomycetidae</taxon>
        <taxon>Eurotiales</taxon>
        <taxon>Aspergillaceae</taxon>
        <taxon>Penicillium</taxon>
    </lineage>
</organism>
<keyword evidence="3 6" id="KW-0812">Transmembrane</keyword>
<comment type="subcellular location">
    <subcellularLocation>
        <location evidence="1">Membrane</location>
        <topology evidence="1">Multi-pass membrane protein</topology>
    </subcellularLocation>
</comment>
<accession>A0A9W9K3Y9</accession>
<keyword evidence="5 6" id="KW-0472">Membrane</keyword>
<dbReference type="PROSITE" id="PS50850">
    <property type="entry name" value="MFS"/>
    <property type="match status" value="1"/>
</dbReference>
<keyword evidence="4 6" id="KW-1133">Transmembrane helix</keyword>
<keyword evidence="2" id="KW-0813">Transport</keyword>
<dbReference type="SUPFAM" id="SSF103473">
    <property type="entry name" value="MFS general substrate transporter"/>
    <property type="match status" value="1"/>
</dbReference>
<dbReference type="RefSeq" id="XP_056510399.1">
    <property type="nucleotide sequence ID" value="XM_056657599.1"/>
</dbReference>
<feature type="transmembrane region" description="Helical" evidence="6">
    <location>
        <begin position="214"/>
        <end position="236"/>
    </location>
</feature>
<dbReference type="GeneID" id="81396768"/>
<evidence type="ECO:0000256" key="1">
    <source>
        <dbReference type="ARBA" id="ARBA00004141"/>
    </source>
</evidence>
<reference evidence="8" key="2">
    <citation type="journal article" date="2023" name="IMA Fungus">
        <title>Comparative genomic study of the Penicillium genus elucidates a diverse pangenome and 15 lateral gene transfer events.</title>
        <authorList>
            <person name="Petersen C."/>
            <person name="Sorensen T."/>
            <person name="Nielsen M.R."/>
            <person name="Sondergaard T.E."/>
            <person name="Sorensen J.L."/>
            <person name="Fitzpatrick D.A."/>
            <person name="Frisvad J.C."/>
            <person name="Nielsen K.L."/>
        </authorList>
    </citation>
    <scope>NUCLEOTIDE SEQUENCE</scope>
    <source>
        <strain evidence="8">IBT 34128</strain>
    </source>
</reference>
<dbReference type="GO" id="GO:0016020">
    <property type="term" value="C:membrane"/>
    <property type="evidence" value="ECO:0007669"/>
    <property type="project" value="UniProtKB-SubCell"/>
</dbReference>
<feature type="transmembrane region" description="Helical" evidence="6">
    <location>
        <begin position="502"/>
        <end position="521"/>
    </location>
</feature>
<evidence type="ECO:0000256" key="6">
    <source>
        <dbReference type="SAM" id="Phobius"/>
    </source>
</evidence>
<evidence type="ECO:0000256" key="2">
    <source>
        <dbReference type="ARBA" id="ARBA00022448"/>
    </source>
</evidence>
<dbReference type="PANTHER" id="PTHR23504:SF2">
    <property type="entry name" value="TRANSPORTER, PUTATIVE (AFU_ORTHOLOGUE AFUA_8G04150)-RELATED"/>
    <property type="match status" value="1"/>
</dbReference>
<evidence type="ECO:0000256" key="4">
    <source>
        <dbReference type="ARBA" id="ARBA00022989"/>
    </source>
</evidence>
<reference evidence="8" key="1">
    <citation type="submission" date="2022-11" db="EMBL/GenBank/DDBJ databases">
        <authorList>
            <person name="Petersen C."/>
        </authorList>
    </citation>
    <scope>NUCLEOTIDE SEQUENCE</scope>
    <source>
        <strain evidence="8">IBT 34128</strain>
    </source>
</reference>
<dbReference type="GO" id="GO:0022857">
    <property type="term" value="F:transmembrane transporter activity"/>
    <property type="evidence" value="ECO:0007669"/>
    <property type="project" value="InterPro"/>
</dbReference>
<protein>
    <recommendedName>
        <fullName evidence="7">Major facilitator superfamily (MFS) profile domain-containing protein</fullName>
    </recommendedName>
</protein>
<dbReference type="InterPro" id="IPR020846">
    <property type="entry name" value="MFS_dom"/>
</dbReference>
<dbReference type="Gene3D" id="1.20.1250.20">
    <property type="entry name" value="MFS general substrate transporter like domains"/>
    <property type="match status" value="1"/>
</dbReference>
<evidence type="ECO:0000313" key="9">
    <source>
        <dbReference type="Proteomes" id="UP001141434"/>
    </source>
</evidence>
<evidence type="ECO:0000313" key="8">
    <source>
        <dbReference type="EMBL" id="KAJ5092204.1"/>
    </source>
</evidence>
<dbReference type="CDD" id="cd17330">
    <property type="entry name" value="MFS_SLC46_TetA_like"/>
    <property type="match status" value="1"/>
</dbReference>
<evidence type="ECO:0000256" key="3">
    <source>
        <dbReference type="ARBA" id="ARBA00022692"/>
    </source>
</evidence>
<feature type="transmembrane region" description="Helical" evidence="6">
    <location>
        <begin position="170"/>
        <end position="193"/>
    </location>
</feature>
<dbReference type="EMBL" id="JAPMSZ010000009">
    <property type="protein sequence ID" value="KAJ5092204.1"/>
    <property type="molecule type" value="Genomic_DNA"/>
</dbReference>
<name>A0A9W9K3Y9_9EURO</name>
<feature type="transmembrane region" description="Helical" evidence="6">
    <location>
        <begin position="92"/>
        <end position="114"/>
    </location>
</feature>
<dbReference type="AlphaFoldDB" id="A0A9W9K3Y9"/>
<dbReference type="InterPro" id="IPR036259">
    <property type="entry name" value="MFS_trans_sf"/>
</dbReference>
<comment type="caution">
    <text evidence="8">The sequence shown here is derived from an EMBL/GenBank/DDBJ whole genome shotgun (WGS) entry which is preliminary data.</text>
</comment>
<feature type="transmembrane region" description="Helical" evidence="6">
    <location>
        <begin position="21"/>
        <end position="40"/>
    </location>
</feature>
<dbReference type="InterPro" id="IPR011701">
    <property type="entry name" value="MFS"/>
</dbReference>
<dbReference type="OrthoDB" id="10262656at2759"/>
<sequence length="572" mass="61488">MVLTPQARSPISSDDSFPTAQLFLLAICRVAEPIALTSIFPYSWVMVKDFQMANGNDASLYAGILISAFSLAEALTGMFWGGLSDRLGRKPILLSGCFGTMVSLLLVGLAPNFWVALASRALGGALNGNIGVIQTMVGELVNRPEHERKSPSVLMDDASPTNVAINAARAYAVMPFVWSIGTIIGPAIGGLLAKPSEGFPSVFPPDGLFGKFPYLLPNLVCSVLLLFSIVGSWLFLQETHPDMQPGSSHEFFEHSSAEQPLLATSGATANAGVDLRAESYGTFNQVRLQEDENWNVQTDGSLLAGKQPQKPKAFTWQVTMLVIALAIFTYHSMTYDHLLPIFLQDKNTKGLSAFRHSFFDVPGGVGLSTRTVGMIMSTDGIIALVIQSVIFPALAHYLGVWRLFVLVTVLHPIAYFMVPFLVFLPRHLVFVGIYACLIVRNILSIIDYPVLLILIKQASPADSVMGKINGLAASAGAAARTVSPPVAGFLYSTGAEVGCTAIAWWGSSFVALIGALQLWFIQRKRYSSATVRPVAPCHYVPIPEQPRKETVHIVVADPASEGSCAEAASPSA</sequence>
<dbReference type="Proteomes" id="UP001141434">
    <property type="component" value="Unassembled WGS sequence"/>
</dbReference>
<feature type="domain" description="Major facilitator superfamily (MFS) profile" evidence="7">
    <location>
        <begin position="21"/>
        <end position="526"/>
    </location>
</feature>
<feature type="transmembrane region" description="Helical" evidence="6">
    <location>
        <begin position="313"/>
        <end position="330"/>
    </location>
</feature>
<feature type="transmembrane region" description="Helical" evidence="6">
    <location>
        <begin position="404"/>
        <end position="424"/>
    </location>
</feature>
<feature type="transmembrane region" description="Helical" evidence="6">
    <location>
        <begin position="431"/>
        <end position="455"/>
    </location>
</feature>
<dbReference type="PANTHER" id="PTHR23504">
    <property type="entry name" value="MAJOR FACILITATOR SUPERFAMILY DOMAIN-CONTAINING PROTEIN 10"/>
    <property type="match status" value="1"/>
</dbReference>
<feature type="transmembrane region" description="Helical" evidence="6">
    <location>
        <begin position="380"/>
        <end position="398"/>
    </location>
</feature>